<evidence type="ECO:0000256" key="5">
    <source>
        <dbReference type="ARBA" id="ARBA00023136"/>
    </source>
</evidence>
<dbReference type="PANTHER" id="PTHR42718">
    <property type="entry name" value="MAJOR FACILITATOR SUPERFAMILY MULTIDRUG TRANSPORTER MFSC"/>
    <property type="match status" value="1"/>
</dbReference>
<reference evidence="7" key="1">
    <citation type="submission" date="2019-07" db="EMBL/GenBank/DDBJ databases">
        <title>Genomic Encyclopedia of Type Strains, Phase IV (KMG-IV): sequencing the most valuable type-strain genomes for metagenomic binning, comparative biology and taxonomic classification.</title>
        <authorList>
            <person name="Goeker M."/>
        </authorList>
    </citation>
    <scope>NUCLEOTIDE SEQUENCE</scope>
    <source>
        <strain evidence="7">DSM 44596</strain>
    </source>
</reference>
<dbReference type="Gene3D" id="1.20.1250.20">
    <property type="entry name" value="MFS general substrate transporter like domains"/>
    <property type="match status" value="1"/>
</dbReference>
<dbReference type="Gene3D" id="1.20.1720.10">
    <property type="entry name" value="Multidrug resistance protein D"/>
    <property type="match status" value="1"/>
</dbReference>
<name>A0A652YH88_NOCGL</name>
<evidence type="ECO:0000313" key="7">
    <source>
        <dbReference type="EMBL" id="TYQ00520.1"/>
    </source>
</evidence>
<dbReference type="PROSITE" id="PS50850">
    <property type="entry name" value="MFS"/>
    <property type="match status" value="1"/>
</dbReference>
<evidence type="ECO:0000256" key="2">
    <source>
        <dbReference type="ARBA" id="ARBA00022448"/>
    </source>
</evidence>
<dbReference type="InterPro" id="IPR011701">
    <property type="entry name" value="MFS"/>
</dbReference>
<keyword evidence="3" id="KW-0812">Transmembrane</keyword>
<dbReference type="SUPFAM" id="SSF103473">
    <property type="entry name" value="MFS general substrate transporter"/>
    <property type="match status" value="2"/>
</dbReference>
<evidence type="ECO:0000256" key="3">
    <source>
        <dbReference type="ARBA" id="ARBA00022692"/>
    </source>
</evidence>
<keyword evidence="5" id="KW-0472">Membrane</keyword>
<dbReference type="CDD" id="cd17321">
    <property type="entry name" value="MFS_MMR_MDR_like"/>
    <property type="match status" value="1"/>
</dbReference>
<evidence type="ECO:0000256" key="4">
    <source>
        <dbReference type="ARBA" id="ARBA00022989"/>
    </source>
</evidence>
<evidence type="ECO:0000256" key="1">
    <source>
        <dbReference type="ARBA" id="ARBA00004651"/>
    </source>
</evidence>
<dbReference type="InterPro" id="IPR036259">
    <property type="entry name" value="MFS_trans_sf"/>
</dbReference>
<proteinExistence type="predicted"/>
<keyword evidence="4" id="KW-1133">Transmembrane helix</keyword>
<dbReference type="InterPro" id="IPR020846">
    <property type="entry name" value="MFS_dom"/>
</dbReference>
<comment type="caution">
    <text evidence="7">The sequence shown here is derived from an EMBL/GenBank/DDBJ whole genome shotgun (WGS) entry which is preliminary data.</text>
</comment>
<organism evidence="7">
    <name type="scientific">Nocardia globerula</name>
    <dbReference type="NCBI Taxonomy" id="1818"/>
    <lineage>
        <taxon>Bacteria</taxon>
        <taxon>Bacillati</taxon>
        <taxon>Actinomycetota</taxon>
        <taxon>Actinomycetes</taxon>
        <taxon>Mycobacteriales</taxon>
        <taxon>Nocardiaceae</taxon>
        <taxon>Nocardia</taxon>
    </lineage>
</organism>
<keyword evidence="2" id="KW-0813">Transport</keyword>
<protein>
    <submittedName>
        <fullName evidence="7">EmrB/QacA subfamily drug resistance transporter</fullName>
    </submittedName>
</protein>
<dbReference type="EMBL" id="VNIQ01000018">
    <property type="protein sequence ID" value="TYQ00520.1"/>
    <property type="molecule type" value="Genomic_DNA"/>
</dbReference>
<feature type="domain" description="Major facilitator superfamily (MFS) profile" evidence="6">
    <location>
        <begin position="23"/>
        <end position="544"/>
    </location>
</feature>
<dbReference type="GO" id="GO:0005886">
    <property type="term" value="C:plasma membrane"/>
    <property type="evidence" value="ECO:0007669"/>
    <property type="project" value="UniProtKB-SubCell"/>
</dbReference>
<sequence>MDKPNTETTPEPDKSAVKNKWAALIVLVGGLAMIVIDGTIVGVALPVLIDDLKLNFDDAQWVNSLYSVIFAALLLTAGRLGDRLGRRRLYVVGIAIFVVGSLLASTADGATSLIVARAIQGVGGACVLPATLSSMNSIFRGKDRAVAFGVWGAVIAGVAAIGPLLGGWITTYFTWPWIFVINVPIGIALMIATYMVVPETRAGVVEPGLDVLGLFLSAFGFGALIFALIEGGTLGWWSQKADLHLFGITWSADAPLSVVPTIGTIGILLLLGFVLWERHRGRIHRSAILDMNLFFTPTFSWGNVTAMTVAIAEFGLLFVLPLYLVNALGLSTMGAGFVLAAMAGGAFISGSLARHLTALIGAPRTVILGLLLEVVGVVVVAVFVSSTVAPWLLALLLVVYGTGLGLASAQLTGITLADIPTEESGQGSATQSTVRQLGSAIGSAVVGAVLAFGLSRNMPGTLESGGVPSSEAIQLSDATRESAGSSIGVLREQGTHGQLGEAGPDVVRLLSDGFAEATRYSLYVSAAFLVLGLIGAFRVQASARLRPS</sequence>
<accession>A0A652YH88</accession>
<dbReference type="PANTHER" id="PTHR42718:SF9">
    <property type="entry name" value="MAJOR FACILITATOR SUPERFAMILY MULTIDRUG TRANSPORTER MFSC"/>
    <property type="match status" value="1"/>
</dbReference>
<gene>
    <name evidence="7" type="ORF">FNL38_1186</name>
</gene>
<dbReference type="GO" id="GO:0022857">
    <property type="term" value="F:transmembrane transporter activity"/>
    <property type="evidence" value="ECO:0007669"/>
    <property type="project" value="InterPro"/>
</dbReference>
<comment type="subcellular location">
    <subcellularLocation>
        <location evidence="1">Cell membrane</location>
        <topology evidence="1">Multi-pass membrane protein</topology>
    </subcellularLocation>
</comment>
<evidence type="ECO:0000259" key="6">
    <source>
        <dbReference type="PROSITE" id="PS50850"/>
    </source>
</evidence>
<dbReference type="Pfam" id="PF07690">
    <property type="entry name" value="MFS_1"/>
    <property type="match status" value="1"/>
</dbReference>
<dbReference type="AlphaFoldDB" id="A0A652YH88"/>